<dbReference type="Proteomes" id="UP000281738">
    <property type="component" value="Unassembled WGS sequence"/>
</dbReference>
<gene>
    <name evidence="3" type="ORF">EDD33_1706</name>
</gene>
<feature type="transmembrane region" description="Helical" evidence="2">
    <location>
        <begin position="21"/>
        <end position="43"/>
    </location>
</feature>
<dbReference type="EMBL" id="RKHO01000001">
    <property type="protein sequence ID" value="ROR90857.1"/>
    <property type="molecule type" value="Genomic_DNA"/>
</dbReference>
<keyword evidence="2" id="KW-0472">Membrane</keyword>
<feature type="compositionally biased region" description="Pro residues" evidence="1">
    <location>
        <begin position="66"/>
        <end position="81"/>
    </location>
</feature>
<keyword evidence="2" id="KW-0812">Transmembrane</keyword>
<comment type="caution">
    <text evidence="3">The sequence shown here is derived from an EMBL/GenBank/DDBJ whole genome shotgun (WGS) entry which is preliminary data.</text>
</comment>
<keyword evidence="2" id="KW-1133">Transmembrane helix</keyword>
<dbReference type="RefSeq" id="WP_211332472.1">
    <property type="nucleotide sequence ID" value="NZ_RKHO01000001.1"/>
</dbReference>
<keyword evidence="4" id="KW-1185">Reference proteome</keyword>
<proteinExistence type="predicted"/>
<evidence type="ECO:0000313" key="4">
    <source>
        <dbReference type="Proteomes" id="UP000281738"/>
    </source>
</evidence>
<evidence type="ECO:0000256" key="2">
    <source>
        <dbReference type="SAM" id="Phobius"/>
    </source>
</evidence>
<reference evidence="3 4" key="1">
    <citation type="submission" date="2018-11" db="EMBL/GenBank/DDBJ databases">
        <title>Sequencing the genomes of 1000 actinobacteria strains.</title>
        <authorList>
            <person name="Klenk H.-P."/>
        </authorList>
    </citation>
    <scope>NUCLEOTIDE SEQUENCE [LARGE SCALE GENOMIC DNA]</scope>
    <source>
        <strain evidence="3 4">DSM 12652</strain>
    </source>
</reference>
<evidence type="ECO:0000256" key="1">
    <source>
        <dbReference type="SAM" id="MobiDB-lite"/>
    </source>
</evidence>
<name>A0A3N2CTJ2_9ACTN</name>
<protein>
    <submittedName>
        <fullName evidence="3">Uncharacterized protein</fullName>
    </submittedName>
</protein>
<dbReference type="AlphaFoldDB" id="A0A3N2CTJ2"/>
<feature type="region of interest" description="Disordered" evidence="1">
    <location>
        <begin position="54"/>
        <end position="86"/>
    </location>
</feature>
<evidence type="ECO:0000313" key="3">
    <source>
        <dbReference type="EMBL" id="ROR90857.1"/>
    </source>
</evidence>
<feature type="transmembrane region" description="Helical" evidence="2">
    <location>
        <begin position="280"/>
        <end position="306"/>
    </location>
</feature>
<accession>A0A3N2CTJ2</accession>
<organism evidence="3 4">
    <name type="scientific">Nocardioides aurantiacus</name>
    <dbReference type="NCBI Taxonomy" id="86796"/>
    <lineage>
        <taxon>Bacteria</taxon>
        <taxon>Bacillati</taxon>
        <taxon>Actinomycetota</taxon>
        <taxon>Actinomycetes</taxon>
        <taxon>Propionibacteriales</taxon>
        <taxon>Nocardioidaceae</taxon>
        <taxon>Nocardioides</taxon>
    </lineage>
</organism>
<sequence length="330" mass="33669">MTATTCPVHVDAELDAGLSRWLWLVTWLLVIPHHVVLAFLWLASAVRSVVASEQGGHEPGYGTTSTPPPPRGGPATAPLPPRPHDSGWTAGRVVSLTLGALLVASAVGLGLPAGALAAADLGGRDDEGFVTSDEQPITTPTYALVSSNLELHADAPPTLTPSALLGDTRLSVDPAGARPLFVGIAPTAAAEDYLRDVERDVLTDVRAGEPVLLRRGDAAPTSPPGEVGIWAARSSGLGEQSLTWTPEEGDWTVVVMNADGSAGVDVQAAAGAEVPALGRLVWSLLAVALLVLLAGVALVAAALRGVSRYDVRTRDRTATGTGAGAGAGTL</sequence>